<dbReference type="Proteomes" id="UP000540412">
    <property type="component" value="Unassembled WGS sequence"/>
</dbReference>
<protein>
    <submittedName>
        <fullName evidence="3">Uncharacterized protein</fullName>
    </submittedName>
</protein>
<reference evidence="3 4" key="1">
    <citation type="submission" date="2020-08" db="EMBL/GenBank/DDBJ databases">
        <title>Sequencing the genomes of 1000 actinobacteria strains.</title>
        <authorList>
            <person name="Klenk H.-P."/>
        </authorList>
    </citation>
    <scope>NUCLEOTIDE SEQUENCE [LARGE SCALE GENOMIC DNA]</scope>
    <source>
        <strain evidence="3 4">DSM 43582</strain>
    </source>
</reference>
<keyword evidence="4" id="KW-1185">Reference proteome</keyword>
<organism evidence="3 4">
    <name type="scientific">Nocardia transvalensis</name>
    <dbReference type="NCBI Taxonomy" id="37333"/>
    <lineage>
        <taxon>Bacteria</taxon>
        <taxon>Bacillati</taxon>
        <taxon>Actinomycetota</taxon>
        <taxon>Actinomycetes</taxon>
        <taxon>Mycobacteriales</taxon>
        <taxon>Nocardiaceae</taxon>
        <taxon>Nocardia</taxon>
    </lineage>
</organism>
<dbReference type="RefSeq" id="WP_040745633.1">
    <property type="nucleotide sequence ID" value="NZ_JACHIT010000001.1"/>
</dbReference>
<keyword evidence="1" id="KW-0175">Coiled coil</keyword>
<sequence length="611" mass="68216">MDFIVHEFAEWVRGKGWRQTVTESGIREQNEYRLSVARQALPTTEIIRFRWSETRPDNTWRTELAAYTSKSGDGWFLLQVRNQRGWFVDAPRIARELVEGLTIKPSESLQLARTAQQVPYSGVADLVARVQAPERHGLIFVAGTNHQLPFDIFLEKARKWSKELTAQAEFAVLDPVATAEFHRLAGEQHAVAPGTIRNFLPGTDFDDPDDALRHRYLATATLTKLPDRALQQLLGRIARRHAATHKLPKDLIAALRTLDRVENKHVLQGSNIATAYDAPTEPGLANPAVEPDPTTEPTIGVHAPTDSDAATTLAEPTTDSASAATSTTTLIDPDLALVREILGLTTITRDALQAIKIRADADHNAATLSRADQLVEEKQEEINHLEDLVSERNDSIEQLEYQLGLETEERQRLTDTTHSQQLEIGSLRRQLADAGAYNIVVPPSERTEYPGSYLQLLDQLGQLEPDGIEFTGDQDICGDLDRHDAHGTTANVAWEVLLTLRDYLRARTDNPTCSRNVHAYLSDPPPGYRTVSLGKFAASESPKTMQQWGDERIFPVPTSVAPSGRIIMQAHFRLGRSSQISPRLYYLDNWSNDRKIYIGYIGPHLTNTKTS</sequence>
<feature type="coiled-coil region" evidence="1">
    <location>
        <begin position="368"/>
        <end position="416"/>
    </location>
</feature>
<feature type="region of interest" description="Disordered" evidence="2">
    <location>
        <begin position="272"/>
        <end position="325"/>
    </location>
</feature>
<evidence type="ECO:0000256" key="1">
    <source>
        <dbReference type="SAM" id="Coils"/>
    </source>
</evidence>
<evidence type="ECO:0000313" key="4">
    <source>
        <dbReference type="Proteomes" id="UP000540412"/>
    </source>
</evidence>
<dbReference type="EMBL" id="JACHIT010000001">
    <property type="protein sequence ID" value="MBB5912979.1"/>
    <property type="molecule type" value="Genomic_DNA"/>
</dbReference>
<gene>
    <name evidence="3" type="ORF">BJY24_001846</name>
</gene>
<accession>A0A7W9UH50</accession>
<evidence type="ECO:0000256" key="2">
    <source>
        <dbReference type="SAM" id="MobiDB-lite"/>
    </source>
</evidence>
<proteinExistence type="predicted"/>
<dbReference type="AlphaFoldDB" id="A0A7W9UH50"/>
<name>A0A7W9UH50_9NOCA</name>
<evidence type="ECO:0000313" key="3">
    <source>
        <dbReference type="EMBL" id="MBB5912979.1"/>
    </source>
</evidence>
<comment type="caution">
    <text evidence="3">The sequence shown here is derived from an EMBL/GenBank/DDBJ whole genome shotgun (WGS) entry which is preliminary data.</text>
</comment>